<keyword evidence="6" id="KW-0949">S-adenosyl-L-methionine</keyword>
<dbReference type="PROSITE" id="PS01087">
    <property type="entry name" value="RADICAL_ACTIVATING"/>
    <property type="match status" value="1"/>
</dbReference>
<protein>
    <recommendedName>
        <fullName evidence="4">Anaerobic ribonucleoside-triphosphate reductase-activating protein</fullName>
    </recommendedName>
    <alternativeName>
        <fullName evidence="11">Class III anaerobic ribonucleotide reductase small component</fullName>
    </alternativeName>
</protein>
<dbReference type="GO" id="GO:0043365">
    <property type="term" value="F:[formate-C-acetyltransferase]-activating enzyme activity"/>
    <property type="evidence" value="ECO:0007669"/>
    <property type="project" value="InterPro"/>
</dbReference>
<dbReference type="InterPro" id="IPR007197">
    <property type="entry name" value="rSAM"/>
</dbReference>
<organism evidence="14">
    <name type="scientific">bioreactor metagenome</name>
    <dbReference type="NCBI Taxonomy" id="1076179"/>
    <lineage>
        <taxon>unclassified sequences</taxon>
        <taxon>metagenomes</taxon>
        <taxon>ecological metagenomes</taxon>
    </lineage>
</organism>
<evidence type="ECO:0000256" key="5">
    <source>
        <dbReference type="ARBA" id="ARBA00022485"/>
    </source>
</evidence>
<reference evidence="14" key="1">
    <citation type="submission" date="2019-08" db="EMBL/GenBank/DDBJ databases">
        <authorList>
            <person name="Kucharzyk K."/>
            <person name="Murdoch R.W."/>
            <person name="Higgins S."/>
            <person name="Loffler F."/>
        </authorList>
    </citation>
    <scope>NUCLEOTIDE SEQUENCE</scope>
</reference>
<dbReference type="CDD" id="cd01335">
    <property type="entry name" value="Radical_SAM"/>
    <property type="match status" value="1"/>
</dbReference>
<dbReference type="InterPro" id="IPR034457">
    <property type="entry name" value="Organic_radical-activating"/>
</dbReference>
<evidence type="ECO:0000313" key="14">
    <source>
        <dbReference type="EMBL" id="MPM39945.1"/>
    </source>
</evidence>
<evidence type="ECO:0000256" key="8">
    <source>
        <dbReference type="ARBA" id="ARBA00023002"/>
    </source>
</evidence>
<dbReference type="AlphaFoldDB" id="A0A644ZGC4"/>
<keyword evidence="10" id="KW-0411">Iron-sulfur</keyword>
<dbReference type="PANTHER" id="PTHR30352">
    <property type="entry name" value="PYRUVATE FORMATE-LYASE-ACTIVATING ENZYME"/>
    <property type="match status" value="1"/>
</dbReference>
<dbReference type="InterPro" id="IPR012837">
    <property type="entry name" value="NrdG"/>
</dbReference>
<evidence type="ECO:0000256" key="6">
    <source>
        <dbReference type="ARBA" id="ARBA00022691"/>
    </source>
</evidence>
<dbReference type="SFLD" id="SFLDS00029">
    <property type="entry name" value="Radical_SAM"/>
    <property type="match status" value="1"/>
</dbReference>
<dbReference type="GO" id="GO:0004748">
    <property type="term" value="F:ribonucleoside-diphosphate reductase activity, thioredoxin disulfide as acceptor"/>
    <property type="evidence" value="ECO:0007669"/>
    <property type="project" value="TreeGrafter"/>
</dbReference>
<comment type="catalytic activity">
    <reaction evidence="12">
        <text>glycyl-[protein] + reduced [flavodoxin] + S-adenosyl-L-methionine = glycin-2-yl radical-[protein] + semiquinone [flavodoxin] + 5'-deoxyadenosine + L-methionine + H(+)</text>
        <dbReference type="Rhea" id="RHEA:61976"/>
        <dbReference type="Rhea" id="RHEA-COMP:10622"/>
        <dbReference type="Rhea" id="RHEA-COMP:14480"/>
        <dbReference type="Rhea" id="RHEA-COMP:15993"/>
        <dbReference type="Rhea" id="RHEA-COMP:15994"/>
        <dbReference type="ChEBI" id="CHEBI:15378"/>
        <dbReference type="ChEBI" id="CHEBI:17319"/>
        <dbReference type="ChEBI" id="CHEBI:29947"/>
        <dbReference type="ChEBI" id="CHEBI:32722"/>
        <dbReference type="ChEBI" id="CHEBI:57618"/>
        <dbReference type="ChEBI" id="CHEBI:57844"/>
        <dbReference type="ChEBI" id="CHEBI:59789"/>
        <dbReference type="ChEBI" id="CHEBI:140311"/>
    </reaction>
</comment>
<dbReference type="SFLD" id="SFLDG01063">
    <property type="entry name" value="activating_enzymes__group_1"/>
    <property type="match status" value="1"/>
</dbReference>
<evidence type="ECO:0000256" key="12">
    <source>
        <dbReference type="ARBA" id="ARBA00047365"/>
    </source>
</evidence>
<feature type="domain" description="Radical SAM core" evidence="13">
    <location>
        <begin position="15"/>
        <end position="164"/>
    </location>
</feature>
<comment type="function">
    <text evidence="2">Activation of anaerobic ribonucleoside-triphosphate reductase under anaerobic conditions by generation of an organic free radical, using S-adenosylmethionine and reduced flavodoxin as cosubstrates to produce 5'-deoxy-adenosine.</text>
</comment>
<accession>A0A644ZGC4</accession>
<dbReference type="PROSITE" id="PS51918">
    <property type="entry name" value="RADICAL_SAM"/>
    <property type="match status" value="1"/>
</dbReference>
<evidence type="ECO:0000256" key="2">
    <source>
        <dbReference type="ARBA" id="ARBA00003852"/>
    </source>
</evidence>
<comment type="caution">
    <text evidence="14">The sequence shown here is derived from an EMBL/GenBank/DDBJ whole genome shotgun (WGS) entry which is preliminary data.</text>
</comment>
<gene>
    <name evidence="14" type="primary">nrdG_10</name>
    <name evidence="14" type="ORF">SDC9_86581</name>
</gene>
<evidence type="ECO:0000256" key="9">
    <source>
        <dbReference type="ARBA" id="ARBA00023004"/>
    </source>
</evidence>
<dbReference type="Gene3D" id="3.20.20.70">
    <property type="entry name" value="Aldolase class I"/>
    <property type="match status" value="1"/>
</dbReference>
<keyword evidence="5" id="KW-0004">4Fe-4S</keyword>
<evidence type="ECO:0000259" key="13">
    <source>
        <dbReference type="PROSITE" id="PS51918"/>
    </source>
</evidence>
<dbReference type="SFLD" id="SFLDF00299">
    <property type="entry name" value="anaerobic_ribonucleoside-triph"/>
    <property type="match status" value="1"/>
</dbReference>
<dbReference type="Pfam" id="PF13353">
    <property type="entry name" value="Fer4_12"/>
    <property type="match status" value="1"/>
</dbReference>
<dbReference type="GO" id="GO:0046872">
    <property type="term" value="F:metal ion binding"/>
    <property type="evidence" value="ECO:0007669"/>
    <property type="project" value="UniProtKB-KW"/>
</dbReference>
<dbReference type="PANTHER" id="PTHR30352:SF2">
    <property type="entry name" value="ANAEROBIC RIBONUCLEOSIDE-TRIPHOSPHATE REDUCTASE-ACTIVATING PROTEIN"/>
    <property type="match status" value="1"/>
</dbReference>
<evidence type="ECO:0000256" key="10">
    <source>
        <dbReference type="ARBA" id="ARBA00023014"/>
    </source>
</evidence>
<dbReference type="InterPro" id="IPR013785">
    <property type="entry name" value="Aldolase_TIM"/>
</dbReference>
<dbReference type="SUPFAM" id="SSF102114">
    <property type="entry name" value="Radical SAM enzymes"/>
    <property type="match status" value="1"/>
</dbReference>
<dbReference type="NCBIfam" id="TIGR02491">
    <property type="entry name" value="NrdG"/>
    <property type="match status" value="1"/>
</dbReference>
<evidence type="ECO:0000256" key="1">
    <source>
        <dbReference type="ARBA" id="ARBA00001966"/>
    </source>
</evidence>
<dbReference type="GO" id="GO:0051539">
    <property type="term" value="F:4 iron, 4 sulfur cluster binding"/>
    <property type="evidence" value="ECO:0007669"/>
    <property type="project" value="UniProtKB-KW"/>
</dbReference>
<comment type="similarity">
    <text evidence="3">Belongs to the organic radical-activating enzymes family.</text>
</comment>
<dbReference type="EMBL" id="VSSQ01008821">
    <property type="protein sequence ID" value="MPM39945.1"/>
    <property type="molecule type" value="Genomic_DNA"/>
</dbReference>
<evidence type="ECO:0000256" key="7">
    <source>
        <dbReference type="ARBA" id="ARBA00022723"/>
    </source>
</evidence>
<sequence>MVTLKVADILAESVVDGLGIRTVVFFQGCPRHCPGCHNEPLLTFEGGTEYYPEELAELIIAKMTPIHRGITFSGGDPLAQADGLLDLVYLLRKAKPALNIWLYTGYLFEEVKDLPVVKAVNVIVDGPFILEQRDISLPFKGSGNQRVIDIPATIQNNEVIELKL</sequence>
<name>A0A644ZGC4_9ZZZZ</name>
<evidence type="ECO:0000256" key="4">
    <source>
        <dbReference type="ARBA" id="ARBA00014281"/>
    </source>
</evidence>
<proteinExistence type="inferred from homology"/>
<dbReference type="SFLD" id="SFLDG01066">
    <property type="entry name" value="organic_radical-activating_enz"/>
    <property type="match status" value="1"/>
</dbReference>
<dbReference type="InterPro" id="IPR058240">
    <property type="entry name" value="rSAM_sf"/>
</dbReference>
<evidence type="ECO:0000256" key="11">
    <source>
        <dbReference type="ARBA" id="ARBA00033436"/>
    </source>
</evidence>
<evidence type="ECO:0000256" key="3">
    <source>
        <dbReference type="ARBA" id="ARBA00009777"/>
    </source>
</evidence>
<keyword evidence="9" id="KW-0408">Iron</keyword>
<keyword evidence="8 14" id="KW-0560">Oxidoreductase</keyword>
<dbReference type="PIRSF" id="PIRSF000368">
    <property type="entry name" value="NrdG"/>
    <property type="match status" value="1"/>
</dbReference>
<dbReference type="InterPro" id="IPR001989">
    <property type="entry name" value="Radical_activat_CS"/>
</dbReference>
<comment type="cofactor">
    <cofactor evidence="1">
        <name>[4Fe-4S] cluster</name>
        <dbReference type="ChEBI" id="CHEBI:49883"/>
    </cofactor>
</comment>
<keyword evidence="7" id="KW-0479">Metal-binding</keyword>